<evidence type="ECO:0008006" key="8">
    <source>
        <dbReference type="Google" id="ProtNLM"/>
    </source>
</evidence>
<keyword evidence="2" id="KW-0238">DNA-binding</keyword>
<gene>
    <name evidence="6" type="ORF">HMPREF1476_01399</name>
</gene>
<dbReference type="PROSITE" id="PS51078">
    <property type="entry name" value="ICLR_ED"/>
    <property type="match status" value="1"/>
</dbReference>
<dbReference type="InterPro" id="IPR014757">
    <property type="entry name" value="Tscrpt_reg_IclR_C"/>
</dbReference>
<dbReference type="SMART" id="SM00346">
    <property type="entry name" value="HTH_ICLR"/>
    <property type="match status" value="1"/>
</dbReference>
<dbReference type="PATRIC" id="fig|1203554.3.peg.1462"/>
<protein>
    <recommendedName>
        <fullName evidence="8">IclR family transcriptional regulator</fullName>
    </recommendedName>
</protein>
<evidence type="ECO:0000259" key="5">
    <source>
        <dbReference type="PROSITE" id="PS51078"/>
    </source>
</evidence>
<dbReference type="eggNOG" id="COG1414">
    <property type="taxonomic scope" value="Bacteria"/>
</dbReference>
<reference evidence="6 7" key="1">
    <citation type="submission" date="2013-04" db="EMBL/GenBank/DDBJ databases">
        <title>The Genome Sequence of Sutterella wadsworthensis HGA0223.</title>
        <authorList>
            <consortium name="The Broad Institute Genomics Platform"/>
            <person name="Earl A."/>
            <person name="Ward D."/>
            <person name="Feldgarden M."/>
            <person name="Gevers D."/>
            <person name="Schmidt T.M."/>
            <person name="Dover J."/>
            <person name="Dai D."/>
            <person name="Walker B."/>
            <person name="Young S."/>
            <person name="Zeng Q."/>
            <person name="Gargeya S."/>
            <person name="Fitzgerald M."/>
            <person name="Haas B."/>
            <person name="Abouelleil A."/>
            <person name="Allen A.W."/>
            <person name="Alvarado L."/>
            <person name="Arachchi H.M."/>
            <person name="Berlin A.M."/>
            <person name="Chapman S.B."/>
            <person name="Gainer-Dewar J."/>
            <person name="Goldberg J."/>
            <person name="Griggs A."/>
            <person name="Gujja S."/>
            <person name="Hansen M."/>
            <person name="Howarth C."/>
            <person name="Imamovic A."/>
            <person name="Ireland A."/>
            <person name="Larimer J."/>
            <person name="McCowan C."/>
            <person name="Murphy C."/>
            <person name="Pearson M."/>
            <person name="Poon T.W."/>
            <person name="Priest M."/>
            <person name="Roberts A."/>
            <person name="Saif S."/>
            <person name="Shea T."/>
            <person name="Sisk P."/>
            <person name="Sykes S."/>
            <person name="Wortman J."/>
            <person name="Nusbaum C."/>
            <person name="Birren B."/>
        </authorList>
    </citation>
    <scope>NUCLEOTIDE SEQUENCE [LARGE SCALE GENOMIC DNA]</scope>
    <source>
        <strain evidence="6 7">HGA0223</strain>
    </source>
</reference>
<dbReference type="InterPro" id="IPR036388">
    <property type="entry name" value="WH-like_DNA-bd_sf"/>
</dbReference>
<proteinExistence type="predicted"/>
<evidence type="ECO:0000313" key="7">
    <source>
        <dbReference type="Proteomes" id="UP000014400"/>
    </source>
</evidence>
<keyword evidence="1" id="KW-0805">Transcription regulation</keyword>
<dbReference type="PANTHER" id="PTHR30136">
    <property type="entry name" value="HELIX-TURN-HELIX TRANSCRIPTIONAL REGULATOR, ICLR FAMILY"/>
    <property type="match status" value="1"/>
</dbReference>
<evidence type="ECO:0000256" key="2">
    <source>
        <dbReference type="ARBA" id="ARBA00023125"/>
    </source>
</evidence>
<dbReference type="GO" id="GO:0003700">
    <property type="term" value="F:DNA-binding transcription factor activity"/>
    <property type="evidence" value="ECO:0007669"/>
    <property type="project" value="TreeGrafter"/>
</dbReference>
<dbReference type="EMBL" id="ATCF01000019">
    <property type="protein sequence ID" value="EPD98944.1"/>
    <property type="molecule type" value="Genomic_DNA"/>
</dbReference>
<comment type="caution">
    <text evidence="6">The sequence shown here is derived from an EMBL/GenBank/DDBJ whole genome shotgun (WGS) entry which is preliminary data.</text>
</comment>
<dbReference type="PROSITE" id="PS51077">
    <property type="entry name" value="HTH_ICLR"/>
    <property type="match status" value="1"/>
</dbReference>
<dbReference type="InterPro" id="IPR005471">
    <property type="entry name" value="Tscrpt_reg_IclR_N"/>
</dbReference>
<dbReference type="Gene3D" id="1.10.10.10">
    <property type="entry name" value="Winged helix-like DNA-binding domain superfamily/Winged helix DNA-binding domain"/>
    <property type="match status" value="1"/>
</dbReference>
<dbReference type="SUPFAM" id="SSF46785">
    <property type="entry name" value="Winged helix' DNA-binding domain"/>
    <property type="match status" value="1"/>
</dbReference>
<name>S3CEL1_9BURK</name>
<sequence>MDEGKKYYTIGSVEKVCDLLDTLSKKSSWELNELATEVGLPKTSVHRFLLTLADKGFVVQEKRRGRYSLSYKLFSIGSKVVEKTGLLKIARPYLERILTEIDETVNLAVPSGTEMLVIDKQVSSHALRQEVRLGSTFPMINSASGRIFLAFSEEEERKRLLSQIAAEGGETVQSKIELFRERFALIRSTGVEEDDEEQYEGIRCIAVPVLDGENVACGAVSVSIPTLRYRDELVHRAREIAVEQASLISRRMGAG</sequence>
<keyword evidence="3" id="KW-0804">Transcription</keyword>
<dbReference type="InterPro" id="IPR050707">
    <property type="entry name" value="HTH_MetabolicPath_Reg"/>
</dbReference>
<keyword evidence="7" id="KW-1185">Reference proteome</keyword>
<dbReference type="GO" id="GO:0003677">
    <property type="term" value="F:DNA binding"/>
    <property type="evidence" value="ECO:0007669"/>
    <property type="project" value="UniProtKB-KW"/>
</dbReference>
<dbReference type="Pfam" id="PF09339">
    <property type="entry name" value="HTH_IclR"/>
    <property type="match status" value="1"/>
</dbReference>
<dbReference type="SUPFAM" id="SSF55781">
    <property type="entry name" value="GAF domain-like"/>
    <property type="match status" value="1"/>
</dbReference>
<dbReference type="InterPro" id="IPR029016">
    <property type="entry name" value="GAF-like_dom_sf"/>
</dbReference>
<feature type="domain" description="IclR-ED" evidence="5">
    <location>
        <begin position="72"/>
        <end position="254"/>
    </location>
</feature>
<dbReference type="Gene3D" id="3.30.450.40">
    <property type="match status" value="1"/>
</dbReference>
<dbReference type="HOGENOM" id="CLU_062618_6_0_4"/>
<accession>S3CEL1</accession>
<dbReference type="InterPro" id="IPR036390">
    <property type="entry name" value="WH_DNA-bd_sf"/>
</dbReference>
<feature type="domain" description="HTH iclR-type" evidence="4">
    <location>
        <begin position="10"/>
        <end position="71"/>
    </location>
</feature>
<dbReference type="Proteomes" id="UP000014400">
    <property type="component" value="Unassembled WGS sequence"/>
</dbReference>
<organism evidence="6 7">
    <name type="scientific">Sutterella wadsworthensis HGA0223</name>
    <dbReference type="NCBI Taxonomy" id="1203554"/>
    <lineage>
        <taxon>Bacteria</taxon>
        <taxon>Pseudomonadati</taxon>
        <taxon>Pseudomonadota</taxon>
        <taxon>Betaproteobacteria</taxon>
        <taxon>Burkholderiales</taxon>
        <taxon>Sutterellaceae</taxon>
        <taxon>Sutterella</taxon>
    </lineage>
</organism>
<dbReference type="PANTHER" id="PTHR30136:SF35">
    <property type="entry name" value="HTH-TYPE TRANSCRIPTIONAL REGULATOR RV1719"/>
    <property type="match status" value="1"/>
</dbReference>
<dbReference type="AlphaFoldDB" id="S3CEL1"/>
<dbReference type="STRING" id="1203554.HMPREF1476_01399"/>
<evidence type="ECO:0000313" key="6">
    <source>
        <dbReference type="EMBL" id="EPD98944.1"/>
    </source>
</evidence>
<dbReference type="GO" id="GO:0045892">
    <property type="term" value="P:negative regulation of DNA-templated transcription"/>
    <property type="evidence" value="ECO:0007669"/>
    <property type="project" value="TreeGrafter"/>
</dbReference>
<dbReference type="Pfam" id="PF01614">
    <property type="entry name" value="IclR_C"/>
    <property type="match status" value="1"/>
</dbReference>
<evidence type="ECO:0000256" key="1">
    <source>
        <dbReference type="ARBA" id="ARBA00023015"/>
    </source>
</evidence>
<evidence type="ECO:0000256" key="3">
    <source>
        <dbReference type="ARBA" id="ARBA00023163"/>
    </source>
</evidence>
<dbReference type="RefSeq" id="WP_016474619.1">
    <property type="nucleotide sequence ID" value="NZ_KE150480.1"/>
</dbReference>
<evidence type="ECO:0000259" key="4">
    <source>
        <dbReference type="PROSITE" id="PS51077"/>
    </source>
</evidence>